<feature type="domain" description="WRKY" evidence="7">
    <location>
        <begin position="1"/>
        <end position="42"/>
    </location>
</feature>
<organism evidence="8 9">
    <name type="scientific">Cinnamomum micranthum f. kanehirae</name>
    <dbReference type="NCBI Taxonomy" id="337451"/>
    <lineage>
        <taxon>Eukaryota</taxon>
        <taxon>Viridiplantae</taxon>
        <taxon>Streptophyta</taxon>
        <taxon>Embryophyta</taxon>
        <taxon>Tracheophyta</taxon>
        <taxon>Spermatophyta</taxon>
        <taxon>Magnoliopsida</taxon>
        <taxon>Magnoliidae</taxon>
        <taxon>Laurales</taxon>
        <taxon>Lauraceae</taxon>
        <taxon>Cinnamomum</taxon>
    </lineage>
</organism>
<dbReference type="EMBL" id="QPKB01000008">
    <property type="protein sequence ID" value="RWR91159.1"/>
    <property type="molecule type" value="Genomic_DNA"/>
</dbReference>
<evidence type="ECO:0000256" key="2">
    <source>
        <dbReference type="ARBA" id="ARBA00023015"/>
    </source>
</evidence>
<evidence type="ECO:0000259" key="7">
    <source>
        <dbReference type="PROSITE" id="PS50811"/>
    </source>
</evidence>
<evidence type="ECO:0000256" key="1">
    <source>
        <dbReference type="ARBA" id="ARBA00004123"/>
    </source>
</evidence>
<evidence type="ECO:0000313" key="8">
    <source>
        <dbReference type="EMBL" id="RWR91159.1"/>
    </source>
</evidence>
<dbReference type="OrthoDB" id="1722085at2759"/>
<dbReference type="PANTHER" id="PTHR31221">
    <property type="entry name" value="WRKY TRANSCRIPTION FACTOR PROTEIN 1-RELATED"/>
    <property type="match status" value="1"/>
</dbReference>
<keyword evidence="2" id="KW-0805">Transcription regulation</keyword>
<dbReference type="InterPro" id="IPR044810">
    <property type="entry name" value="WRKY_plant"/>
</dbReference>
<dbReference type="GO" id="GO:0005634">
    <property type="term" value="C:nucleus"/>
    <property type="evidence" value="ECO:0007669"/>
    <property type="project" value="UniProtKB-SubCell"/>
</dbReference>
<evidence type="ECO:0000256" key="6">
    <source>
        <dbReference type="SAM" id="MobiDB-lite"/>
    </source>
</evidence>
<dbReference type="Pfam" id="PF03106">
    <property type="entry name" value="WRKY"/>
    <property type="match status" value="1"/>
</dbReference>
<keyword evidence="4" id="KW-0804">Transcription</keyword>
<dbReference type="PROSITE" id="PS50811">
    <property type="entry name" value="WRKY"/>
    <property type="match status" value="1"/>
</dbReference>
<reference evidence="8 9" key="1">
    <citation type="journal article" date="2019" name="Nat. Plants">
        <title>Stout camphor tree genome fills gaps in understanding of flowering plant genome evolution.</title>
        <authorList>
            <person name="Chaw S.M."/>
            <person name="Liu Y.C."/>
            <person name="Wu Y.W."/>
            <person name="Wang H.Y."/>
            <person name="Lin C.I."/>
            <person name="Wu C.S."/>
            <person name="Ke H.M."/>
            <person name="Chang L.Y."/>
            <person name="Hsu C.Y."/>
            <person name="Yang H.T."/>
            <person name="Sudianto E."/>
            <person name="Hsu M.H."/>
            <person name="Wu K.P."/>
            <person name="Wang L.N."/>
            <person name="Leebens-Mack J.H."/>
            <person name="Tsai I.J."/>
        </authorList>
    </citation>
    <scope>NUCLEOTIDE SEQUENCE [LARGE SCALE GENOMIC DNA]</scope>
    <source>
        <strain evidence="9">cv. Chaw 1501</strain>
        <tissue evidence="8">Young leaves</tissue>
    </source>
</reference>
<dbReference type="GO" id="GO:0003700">
    <property type="term" value="F:DNA-binding transcription factor activity"/>
    <property type="evidence" value="ECO:0007669"/>
    <property type="project" value="InterPro"/>
</dbReference>
<evidence type="ECO:0000256" key="3">
    <source>
        <dbReference type="ARBA" id="ARBA00023125"/>
    </source>
</evidence>
<proteinExistence type="predicted"/>
<gene>
    <name evidence="8" type="ORF">CKAN_02030300</name>
</gene>
<keyword evidence="5" id="KW-0539">Nucleus</keyword>
<keyword evidence="9" id="KW-1185">Reference proteome</keyword>
<dbReference type="Gene3D" id="2.20.25.80">
    <property type="entry name" value="WRKY domain"/>
    <property type="match status" value="1"/>
</dbReference>
<keyword evidence="3" id="KW-0238">DNA-binding</keyword>
<sequence>MLRSYYKCTHVGCPVRKHVERASDDEKALIITYEGKHNHECPASKNSYDPPSTALVTVPVSTVERLETSDLPHEPPLIQSPTDVEGKLSDAGAKNPNVIQRPLFNENSSAVPV</sequence>
<comment type="subcellular location">
    <subcellularLocation>
        <location evidence="1">Nucleus</location>
    </subcellularLocation>
</comment>
<dbReference type="PANTHER" id="PTHR31221:SF193">
    <property type="entry name" value="WRKY TRANSCRIPTION FACTOR PROTEIN 1-RELATED"/>
    <property type="match status" value="1"/>
</dbReference>
<dbReference type="SUPFAM" id="SSF118290">
    <property type="entry name" value="WRKY DNA-binding domain"/>
    <property type="match status" value="1"/>
</dbReference>
<dbReference type="STRING" id="337451.A0A3S4PJ30"/>
<dbReference type="InterPro" id="IPR036576">
    <property type="entry name" value="WRKY_dom_sf"/>
</dbReference>
<comment type="caution">
    <text evidence="8">The sequence shown here is derived from an EMBL/GenBank/DDBJ whole genome shotgun (WGS) entry which is preliminary data.</text>
</comment>
<accession>A0A3S4PJ30</accession>
<dbReference type="Proteomes" id="UP000283530">
    <property type="component" value="Unassembled WGS sequence"/>
</dbReference>
<protein>
    <submittedName>
        <fullName evidence="8">Putative WRKY transcription factor 4</fullName>
    </submittedName>
</protein>
<name>A0A3S4PJ30_9MAGN</name>
<feature type="region of interest" description="Disordered" evidence="6">
    <location>
        <begin position="70"/>
        <end position="113"/>
    </location>
</feature>
<evidence type="ECO:0000313" key="9">
    <source>
        <dbReference type="Proteomes" id="UP000283530"/>
    </source>
</evidence>
<dbReference type="SMART" id="SM00774">
    <property type="entry name" value="WRKY"/>
    <property type="match status" value="1"/>
</dbReference>
<evidence type="ECO:0000256" key="4">
    <source>
        <dbReference type="ARBA" id="ARBA00023163"/>
    </source>
</evidence>
<evidence type="ECO:0000256" key="5">
    <source>
        <dbReference type="ARBA" id="ARBA00023242"/>
    </source>
</evidence>
<dbReference type="InterPro" id="IPR003657">
    <property type="entry name" value="WRKY_dom"/>
</dbReference>
<dbReference type="AlphaFoldDB" id="A0A3S4PJ30"/>
<dbReference type="GO" id="GO:0043565">
    <property type="term" value="F:sequence-specific DNA binding"/>
    <property type="evidence" value="ECO:0007669"/>
    <property type="project" value="InterPro"/>
</dbReference>